<feature type="compositionally biased region" description="Basic residues" evidence="1">
    <location>
        <begin position="1042"/>
        <end position="1051"/>
    </location>
</feature>
<dbReference type="OrthoDB" id="10250354at2759"/>
<gene>
    <name evidence="4" type="primary">LOC105045338</name>
</gene>
<feature type="region of interest" description="Disordered" evidence="1">
    <location>
        <begin position="251"/>
        <end position="270"/>
    </location>
</feature>
<dbReference type="InterPro" id="IPR011990">
    <property type="entry name" value="TPR-like_helical_dom_sf"/>
</dbReference>
<dbReference type="InParanoid" id="A0A6I9R7U5"/>
<dbReference type="SMART" id="SM00271">
    <property type="entry name" value="DnaJ"/>
    <property type="match status" value="1"/>
</dbReference>
<dbReference type="KEGG" id="egu:105045338"/>
<dbReference type="InterPro" id="IPR019734">
    <property type="entry name" value="TPR_rpt"/>
</dbReference>
<dbReference type="Gene3D" id="1.10.287.110">
    <property type="entry name" value="DnaJ domain"/>
    <property type="match status" value="1"/>
</dbReference>
<name>A0A6I9R7U5_ELAGV</name>
<feature type="compositionally biased region" description="Polar residues" evidence="1">
    <location>
        <begin position="1266"/>
        <end position="1298"/>
    </location>
</feature>
<dbReference type="PANTHER" id="PTHR45181:SF4">
    <property type="entry name" value="HEAT SHOCK PROTEIN DNAJ WITH TETRATRICOPEPTIDE REPEAT-CONTAINING PROTEIN"/>
    <property type="match status" value="1"/>
</dbReference>
<feature type="region of interest" description="Disordered" evidence="1">
    <location>
        <begin position="1266"/>
        <end position="1335"/>
    </location>
</feature>
<feature type="compositionally biased region" description="Polar residues" evidence="1">
    <location>
        <begin position="13"/>
        <end position="30"/>
    </location>
</feature>
<dbReference type="PROSITE" id="PS50076">
    <property type="entry name" value="DNAJ_2"/>
    <property type="match status" value="1"/>
</dbReference>
<feature type="compositionally biased region" description="Polar residues" evidence="1">
    <location>
        <begin position="1869"/>
        <end position="1899"/>
    </location>
</feature>
<feature type="region of interest" description="Disordered" evidence="1">
    <location>
        <begin position="1865"/>
        <end position="1912"/>
    </location>
</feature>
<dbReference type="SMART" id="SM00028">
    <property type="entry name" value="TPR"/>
    <property type="match status" value="7"/>
</dbReference>
<dbReference type="GeneID" id="105045338"/>
<feature type="region of interest" description="Disordered" evidence="1">
    <location>
        <begin position="153"/>
        <end position="218"/>
    </location>
</feature>
<dbReference type="Proteomes" id="UP000504607">
    <property type="component" value="Chromosome 5"/>
</dbReference>
<evidence type="ECO:0000256" key="1">
    <source>
        <dbReference type="SAM" id="MobiDB-lite"/>
    </source>
</evidence>
<protein>
    <submittedName>
        <fullName evidence="4">Uncharacterized protein LOC105045338</fullName>
    </submittedName>
</protein>
<dbReference type="RefSeq" id="XP_010921882.1">
    <property type="nucleotide sequence ID" value="XM_010923580.2"/>
</dbReference>
<dbReference type="Gene3D" id="1.25.40.10">
    <property type="entry name" value="Tetratricopeptide repeat domain"/>
    <property type="match status" value="3"/>
</dbReference>
<feature type="region of interest" description="Disordered" evidence="1">
    <location>
        <begin position="1034"/>
        <end position="1054"/>
    </location>
</feature>
<feature type="compositionally biased region" description="Low complexity" evidence="1">
    <location>
        <begin position="817"/>
        <end position="842"/>
    </location>
</feature>
<dbReference type="Pfam" id="PF13181">
    <property type="entry name" value="TPR_8"/>
    <property type="match status" value="1"/>
</dbReference>
<dbReference type="CDD" id="cd06257">
    <property type="entry name" value="DnaJ"/>
    <property type="match status" value="1"/>
</dbReference>
<dbReference type="SUPFAM" id="SSF46565">
    <property type="entry name" value="Chaperone J-domain"/>
    <property type="match status" value="1"/>
</dbReference>
<organism evidence="3 4">
    <name type="scientific">Elaeis guineensis var. tenera</name>
    <name type="common">Oil palm</name>
    <dbReference type="NCBI Taxonomy" id="51953"/>
    <lineage>
        <taxon>Eukaryota</taxon>
        <taxon>Viridiplantae</taxon>
        <taxon>Streptophyta</taxon>
        <taxon>Embryophyta</taxon>
        <taxon>Tracheophyta</taxon>
        <taxon>Spermatophyta</taxon>
        <taxon>Magnoliopsida</taxon>
        <taxon>Liliopsida</taxon>
        <taxon>Arecaceae</taxon>
        <taxon>Arecoideae</taxon>
        <taxon>Cocoseae</taxon>
        <taxon>Elaeidinae</taxon>
        <taxon>Elaeis</taxon>
    </lineage>
</organism>
<feature type="domain" description="J" evidence="2">
    <location>
        <begin position="1773"/>
        <end position="1858"/>
    </location>
</feature>
<keyword evidence="3" id="KW-1185">Reference proteome</keyword>
<feature type="region of interest" description="Disordered" evidence="1">
    <location>
        <begin position="1"/>
        <end position="118"/>
    </location>
</feature>
<proteinExistence type="predicted"/>
<feature type="compositionally biased region" description="Basic and acidic residues" evidence="1">
    <location>
        <begin position="1314"/>
        <end position="1333"/>
    </location>
</feature>
<evidence type="ECO:0000259" key="2">
    <source>
        <dbReference type="PROSITE" id="PS50076"/>
    </source>
</evidence>
<evidence type="ECO:0000313" key="4">
    <source>
        <dbReference type="RefSeq" id="XP_010921882.1"/>
    </source>
</evidence>
<dbReference type="PANTHER" id="PTHR45181">
    <property type="entry name" value="HEAT SHOCK PROTEIN DNAJ WITH TETRATRICOPEPTIDE REPEAT-CONTAINING PROTEIN"/>
    <property type="match status" value="1"/>
</dbReference>
<dbReference type="GO" id="GO:0005783">
    <property type="term" value="C:endoplasmic reticulum"/>
    <property type="evidence" value="ECO:0007669"/>
    <property type="project" value="UniProtKB-ARBA"/>
</dbReference>
<feature type="compositionally biased region" description="Polar residues" evidence="1">
    <location>
        <begin position="189"/>
        <end position="218"/>
    </location>
</feature>
<dbReference type="Pfam" id="PF00226">
    <property type="entry name" value="DnaJ"/>
    <property type="match status" value="1"/>
</dbReference>
<feature type="compositionally biased region" description="Polar residues" evidence="1">
    <location>
        <begin position="479"/>
        <end position="496"/>
    </location>
</feature>
<sequence length="1912" mass="205026">MSPAIVDFRTPAAASSQVHPRRSPPSNSGKGQILAPPPSFSFHPTGIPPTDRPSVSTSASPMDKANLGHSFPGSGNSTDGGLNDDFASSAPSLPPSTFPSVSAAGKPSPAAGLSKPRLVKVRKHFASSRVRPTLASEAGDASGFNLFRTEPAVSAAGEADQKEGGRMRGLSEKLHSWKQFGSEPGITVPENSSGPNLSSFESVNSESAGSTLKQGTNIGSENVKDGAFSFGSEGSRGPNAGLFVFGCGAKKSSDSERSSPENLSGTKLGSLESVKSESSSFVFSAGSALKPSVDTGSETVKDRAFSFGSEGSRGSDAGVFVFGSGVKTISESGRSSQENLSGTNMGSFESVKSESSGFVFGAGSASSQSAKNIVSGNSIDRAYGSGSEGSGASEASVFVFGSRAKKSSDLERNSPETSSGMNLGNFEPVKSESADFVFGACSVSNSNKPANAFNFASKESSNYHSGAFAPGSGLEKISNESQNLSGNSTGSNMGSFKTGNSESTTFVFDGNAGSFSDANSVGSASVVGAASSIMKNRNVKSDSSVFVFGSGTQKGASSSRNLPEDSSIPNLGTYVSVNPENANFGASSTSSLRSKRMGPGNTLGGEFSFTSEISWNPDPAVFVFGSGMGKSSTLSYSSSIVSEEGPFLRLPNELRKLNLQSSANEEGFEKTKQTDNKAMVDQSNVFVFGGNQNASSSIGDGAANLLPVEMKQLNIGNETASKNTKIGSKDQTANVFVFGSNVKKSSPSSPGSTSSFTSFEKSAFPEFPNDLQKLNVEGSFTSSSIAGGAINMPPEEVKIGIGTASKNTKFESMDQTSNVSVSGSNMKKSSASSQRSTNSFTSFEKSTCSELPNDVQKLNIEGSRNGGSFAETKHTNYQFKVDVSNGPNGFTFPSKGDASDSFGGNGVNTLHNDMQKSNINNPENSTANLHQGDCSASFKFTFQAGKLDANSTNGHVPPSKAEGHFTFGGVAAPSFKPSSSGPAFQFVGTEFTFRSMHAGQETPYMEIRTHKPGDSWLSKENLFTGPHHAMSFKMKKGEAKSTKTKKRRGKSRQSFPARHTFAKPFISMKKGSLENMEPESPGGYSPMDYSPYQENLVADRCSREASVASDESSRIFPRCASTDTQTLLSVDEREEDLVSATQGLDINEDDLRHDGDGSKSHVEMNSAAKSSIIDEQNSGFGGERLVFKSDSVGLNSDNRNAAMEDETGSFSSHLGRQATKGETCFTFATSCEDFGGSNFTFSASPFTQGPLSAAKRHYRRKNRMKTGQNLYNSTPNASVPLASSSPNLFPLTSTTVQPDSAPDLEGMPSIGQFADDKKEETNRKPDSRKEAVTKDAASVAAQEACEKWRLRGNQTYANGYLSKAEEYYTRGVNSISPNEASRNCSRALMLCYSNRAAARMSLGRMREALNDCMMAIAIDPSFLRAQVRAANCHLALGEIEDALKYFKKCLQSDDGARLDQKILVEASEGLQKAQQVSDYIVQSEALILKRTPDEVTKALQLISEAMSISPYSEKLMEMKAEALLMLHNYEEVIQFCEQSLDSAERNSFLAGSDDQLNNVDSSGNMKISSVRLWRWHLISKSYFYLGKLEDALEFLRKYEQVKHTVDRYGNKSSENYTSFSVTIRKLLQLKAAGNEAFQAGRHLEAVEHYTSALTCSTESRPFAAICFCNRAAAYQALGQITDAIADCSLAIALDASYPKAISRRATLHEMIRDYGQAANDLHRLISLLAKQLTNKGNQSGSLGKSTSNNNDLNRARLRLSSVEEAARRETPLDLYIILGIEPSSSAADVKKAYRKAALRHHPDKAGQFLARSENADDGLWREVADEVYMDADRLFKMIGEAYTVLSDPAKRLQYDAEEEIRTMKKKGYNMSSTPKTSADNYSSQYEKSSNRRQWQSYGTSHRRWSEYTHSNR</sequence>
<dbReference type="InterPro" id="IPR036869">
    <property type="entry name" value="J_dom_sf"/>
</dbReference>
<feature type="region of interest" description="Disordered" evidence="1">
    <location>
        <begin position="474"/>
        <end position="496"/>
    </location>
</feature>
<dbReference type="PRINTS" id="PR00625">
    <property type="entry name" value="JDOMAIN"/>
</dbReference>
<accession>A0A6I9R7U5</accession>
<feature type="region of interest" description="Disordered" evidence="1">
    <location>
        <begin position="811"/>
        <end position="846"/>
    </location>
</feature>
<evidence type="ECO:0000313" key="3">
    <source>
        <dbReference type="Proteomes" id="UP000504607"/>
    </source>
</evidence>
<feature type="compositionally biased region" description="Basic and acidic residues" evidence="1">
    <location>
        <begin position="159"/>
        <end position="175"/>
    </location>
</feature>
<reference evidence="4" key="1">
    <citation type="submission" date="2025-08" db="UniProtKB">
        <authorList>
            <consortium name="RefSeq"/>
        </authorList>
    </citation>
    <scope>IDENTIFICATION</scope>
</reference>
<dbReference type="SUPFAM" id="SSF48452">
    <property type="entry name" value="TPR-like"/>
    <property type="match status" value="3"/>
</dbReference>
<dbReference type="InterPro" id="IPR001623">
    <property type="entry name" value="DnaJ_domain"/>
</dbReference>